<keyword evidence="10" id="KW-1185">Reference proteome</keyword>
<dbReference type="InterPro" id="IPR010656">
    <property type="entry name" value="DctM"/>
</dbReference>
<keyword evidence="2" id="KW-1003">Cell membrane</keyword>
<keyword evidence="6 7" id="KW-0472">Membrane</keyword>
<feature type="transmembrane region" description="Helical" evidence="7">
    <location>
        <begin position="339"/>
        <end position="356"/>
    </location>
</feature>
<evidence type="ECO:0000256" key="1">
    <source>
        <dbReference type="ARBA" id="ARBA00004429"/>
    </source>
</evidence>
<feature type="transmembrane region" description="Helical" evidence="7">
    <location>
        <begin position="362"/>
        <end position="384"/>
    </location>
</feature>
<comment type="function">
    <text evidence="7">Part of the tripartite ATP-independent periplasmic (TRAP) transport system.</text>
</comment>
<evidence type="ECO:0000256" key="3">
    <source>
        <dbReference type="ARBA" id="ARBA00022519"/>
    </source>
</evidence>
<reference evidence="9" key="1">
    <citation type="submission" date="2021-04" db="EMBL/GenBank/DDBJ databases">
        <title>Oceanospirillales bacteria with DddD are important DMSP degraders in coastal seawater.</title>
        <authorList>
            <person name="Liu J."/>
        </authorList>
    </citation>
    <scope>NUCLEOTIDE SEQUENCE</scope>
    <source>
        <strain evidence="9">D13-1</strain>
    </source>
</reference>
<keyword evidence="5 7" id="KW-1133">Transmembrane helix</keyword>
<comment type="subunit">
    <text evidence="7">The complex comprises the extracytoplasmic solute receptor protein and the two transmembrane proteins.</text>
</comment>
<feature type="transmembrane region" description="Helical" evidence="7">
    <location>
        <begin position="396"/>
        <end position="418"/>
    </location>
</feature>
<dbReference type="Pfam" id="PF06808">
    <property type="entry name" value="DctM"/>
    <property type="match status" value="1"/>
</dbReference>
<keyword evidence="4 7" id="KW-0812">Transmembrane</keyword>
<evidence type="ECO:0000256" key="5">
    <source>
        <dbReference type="ARBA" id="ARBA00022989"/>
    </source>
</evidence>
<feature type="transmembrane region" description="Helical" evidence="7">
    <location>
        <begin position="275"/>
        <end position="297"/>
    </location>
</feature>
<evidence type="ECO:0000256" key="6">
    <source>
        <dbReference type="ARBA" id="ARBA00023136"/>
    </source>
</evidence>
<feature type="transmembrane region" description="Helical" evidence="7">
    <location>
        <begin position="93"/>
        <end position="117"/>
    </location>
</feature>
<comment type="subcellular location">
    <subcellularLocation>
        <location evidence="1 7">Cell inner membrane</location>
        <topology evidence="1 7">Multi-pass membrane protein</topology>
    </subcellularLocation>
</comment>
<dbReference type="EMBL" id="CP073347">
    <property type="protein sequence ID" value="UTW11637.1"/>
    <property type="molecule type" value="Genomic_DNA"/>
</dbReference>
<feature type="transmembrane region" description="Helical" evidence="7">
    <location>
        <begin position="317"/>
        <end position="334"/>
    </location>
</feature>
<gene>
    <name evidence="9" type="ORF">KDW95_20680</name>
</gene>
<keyword evidence="7" id="KW-0813">Transport</keyword>
<evidence type="ECO:0000313" key="10">
    <source>
        <dbReference type="Proteomes" id="UP001058461"/>
    </source>
</evidence>
<dbReference type="NCBIfam" id="TIGR00786">
    <property type="entry name" value="dctM"/>
    <property type="match status" value="1"/>
</dbReference>
<dbReference type="PANTHER" id="PTHR33362">
    <property type="entry name" value="SIALIC ACID TRAP TRANSPORTER PERMEASE PROTEIN SIAT-RELATED"/>
    <property type="match status" value="1"/>
</dbReference>
<evidence type="ECO:0000256" key="7">
    <source>
        <dbReference type="RuleBase" id="RU369079"/>
    </source>
</evidence>
<keyword evidence="3 7" id="KW-0997">Cell inner membrane</keyword>
<feature type="transmembrane region" description="Helical" evidence="7">
    <location>
        <begin position="244"/>
        <end position="263"/>
    </location>
</feature>
<dbReference type="PIRSF" id="PIRSF006066">
    <property type="entry name" value="HI0050"/>
    <property type="match status" value="1"/>
</dbReference>
<organism evidence="9 10">
    <name type="scientific">Marinobacterium rhizophilum</name>
    <dbReference type="NCBI Taxonomy" id="420402"/>
    <lineage>
        <taxon>Bacteria</taxon>
        <taxon>Pseudomonadati</taxon>
        <taxon>Pseudomonadota</taxon>
        <taxon>Gammaproteobacteria</taxon>
        <taxon>Oceanospirillales</taxon>
        <taxon>Oceanospirillaceae</taxon>
        <taxon>Marinobacterium</taxon>
    </lineage>
</organism>
<feature type="transmembrane region" description="Helical" evidence="7">
    <location>
        <begin position="167"/>
        <end position="191"/>
    </location>
</feature>
<accession>A0ABY5HH03</accession>
<dbReference type="PANTHER" id="PTHR33362:SF2">
    <property type="entry name" value="TRAP TRANSPORTER LARGE PERMEASE PROTEIN"/>
    <property type="match status" value="1"/>
</dbReference>
<dbReference type="Proteomes" id="UP001058461">
    <property type="component" value="Chromosome"/>
</dbReference>
<comment type="similarity">
    <text evidence="7">Belongs to the TRAP transporter large permease family.</text>
</comment>
<evidence type="ECO:0000259" key="8">
    <source>
        <dbReference type="Pfam" id="PF06808"/>
    </source>
</evidence>
<feature type="transmembrane region" description="Helical" evidence="7">
    <location>
        <begin position="220"/>
        <end position="238"/>
    </location>
</feature>
<dbReference type="RefSeq" id="WP_255853673.1">
    <property type="nucleotide sequence ID" value="NZ_CP073347.1"/>
</dbReference>
<feature type="transmembrane region" description="Helical" evidence="7">
    <location>
        <begin position="138"/>
        <end position="161"/>
    </location>
</feature>
<sequence length="432" mass="45590">MLSVIALSILILTLIIGVPVPFAFLASTTFLIFTAGYDPSFLLPFGFSRMSNSVLLAIPLFIIAGGLINRGHIGDKLVELIDLFVGRIKGGMGVVAVISCAVFGSITGSAAATLSGIGAIMFPKLNKAGYPAGHSAALIANASVLGLLIPPSAIMILYAWIGNQSVLAAFLATVVPGIILTLLLCLVNVMLVRRHPALVLDAPLGRKAFQQQLARRGTRAIPALAMPFLILGGIYSGFVTPTEAAALGVLYAIPVGFFIYRGLNGRSLVQALLEAAVTTGVIMVMLYTVMILSRLYIMEDLPGTIMDALTSVTENPLLILLMINLFMIIIGMLMDDASAVLLATPILLPLVIALDVSPIQFAAIVGVNLGMGNITPPTAPLLYLSGQLNGARIDQMMKPTLCMIAFAWLPTLLLVTYVPQLSLWLPELVLGG</sequence>
<feature type="transmembrane region" description="Helical" evidence="7">
    <location>
        <begin position="54"/>
        <end position="73"/>
    </location>
</feature>
<feature type="transmembrane region" description="Helical" evidence="7">
    <location>
        <begin position="6"/>
        <end position="33"/>
    </location>
</feature>
<proteinExistence type="inferred from homology"/>
<evidence type="ECO:0000256" key="4">
    <source>
        <dbReference type="ARBA" id="ARBA00022692"/>
    </source>
</evidence>
<feature type="domain" description="TRAP C4-dicarboxylate transport system permease DctM subunit" evidence="8">
    <location>
        <begin position="8"/>
        <end position="421"/>
    </location>
</feature>
<protein>
    <recommendedName>
        <fullName evidence="7">TRAP transporter large permease protein</fullName>
    </recommendedName>
</protein>
<name>A0ABY5HH03_9GAMM</name>
<evidence type="ECO:0000313" key="9">
    <source>
        <dbReference type="EMBL" id="UTW11637.1"/>
    </source>
</evidence>
<dbReference type="InterPro" id="IPR004681">
    <property type="entry name" value="TRAP_DctM"/>
</dbReference>
<evidence type="ECO:0000256" key="2">
    <source>
        <dbReference type="ARBA" id="ARBA00022475"/>
    </source>
</evidence>